<dbReference type="SMART" id="SM00642">
    <property type="entry name" value="Aamy"/>
    <property type="match status" value="1"/>
</dbReference>
<dbReference type="InterPro" id="IPR045857">
    <property type="entry name" value="O16G_dom_2"/>
</dbReference>
<dbReference type="InterPro" id="IPR017853">
    <property type="entry name" value="GH"/>
</dbReference>
<dbReference type="EMBL" id="JAFBEV010000001">
    <property type="protein sequence ID" value="MBM7656667.1"/>
    <property type="molecule type" value="Genomic_DNA"/>
</dbReference>
<dbReference type="InterPro" id="IPR004185">
    <property type="entry name" value="Glyco_hydro_13_lg-like_dom"/>
</dbReference>
<keyword evidence="1 4" id="KW-0378">Hydrolase</keyword>
<dbReference type="PANTHER" id="PTHR10357">
    <property type="entry name" value="ALPHA-AMYLASE FAMILY MEMBER"/>
    <property type="match status" value="1"/>
</dbReference>
<dbReference type="EC" id="3.2.1.135" evidence="4"/>
<keyword evidence="5" id="KW-1185">Reference proteome</keyword>
<evidence type="ECO:0000259" key="3">
    <source>
        <dbReference type="SMART" id="SM00642"/>
    </source>
</evidence>
<accession>A0ABS2Q6Q2</accession>
<dbReference type="SUPFAM" id="SSF51445">
    <property type="entry name" value="(Trans)glycosidases"/>
    <property type="match status" value="1"/>
</dbReference>
<evidence type="ECO:0000313" key="5">
    <source>
        <dbReference type="Proteomes" id="UP000823201"/>
    </source>
</evidence>
<keyword evidence="2 4" id="KW-0326">Glycosidase</keyword>
<dbReference type="SUPFAM" id="SSF51011">
    <property type="entry name" value="Glycosyl hydrolase domain"/>
    <property type="match status" value="1"/>
</dbReference>
<dbReference type="CDD" id="cd11338">
    <property type="entry name" value="AmyAc_CMD"/>
    <property type="match status" value="1"/>
</dbReference>
<evidence type="ECO:0000256" key="2">
    <source>
        <dbReference type="ARBA" id="ARBA00023295"/>
    </source>
</evidence>
<dbReference type="Gene3D" id="3.90.400.10">
    <property type="entry name" value="Oligo-1,6-glucosidase, Domain 2"/>
    <property type="match status" value="1"/>
</dbReference>
<name>A0ABS2Q6Q2_9BACL</name>
<dbReference type="Pfam" id="PF02903">
    <property type="entry name" value="Alpha-amylase_N"/>
    <property type="match status" value="1"/>
</dbReference>
<feature type="domain" description="Glycosyl hydrolase family 13 catalytic" evidence="3">
    <location>
        <begin position="147"/>
        <end position="513"/>
    </location>
</feature>
<dbReference type="InterPro" id="IPR013783">
    <property type="entry name" value="Ig-like_fold"/>
</dbReference>
<dbReference type="Pfam" id="PF00128">
    <property type="entry name" value="Alpha-amylase"/>
    <property type="match status" value="1"/>
</dbReference>
<evidence type="ECO:0000256" key="1">
    <source>
        <dbReference type="ARBA" id="ARBA00022801"/>
    </source>
</evidence>
<dbReference type="GO" id="GO:0031216">
    <property type="term" value="F:neopullulanase activity"/>
    <property type="evidence" value="ECO:0007669"/>
    <property type="project" value="UniProtKB-EC"/>
</dbReference>
<dbReference type="RefSeq" id="WP_205005029.1">
    <property type="nucleotide sequence ID" value="NZ_CBCRXA010000001.1"/>
</dbReference>
<dbReference type="Gene3D" id="2.60.40.10">
    <property type="entry name" value="Immunoglobulins"/>
    <property type="match status" value="1"/>
</dbReference>
<protein>
    <submittedName>
        <fullName evidence="4">Neopullulanase</fullName>
        <ecNumber evidence="4">3.2.1.135</ecNumber>
    </submittedName>
</protein>
<proteinExistence type="predicted"/>
<dbReference type="Proteomes" id="UP000823201">
    <property type="component" value="Unassembled WGS sequence"/>
</dbReference>
<dbReference type="Gene3D" id="3.20.20.80">
    <property type="entry name" value="Glycosidases"/>
    <property type="match status" value="1"/>
</dbReference>
<dbReference type="PANTHER" id="PTHR10357:SF210">
    <property type="entry name" value="MALTODEXTRIN GLUCOSIDASE"/>
    <property type="match status" value="1"/>
</dbReference>
<dbReference type="CDD" id="cd02857">
    <property type="entry name" value="E_set_CDase_PDE_N"/>
    <property type="match status" value="1"/>
</dbReference>
<sequence length="597" mass="69986">MEEAAIYHQPCSMFAYPYDRKTFHLRIRTKKGDIRSVVCFFGDPYENHKNENGRIVPALNQKDMRLTAQTELHDYWFTEVALPFYRLHYAFVLTSVQDETIFYGDRGMMQDSALSFSFSENFFKYPYIHENDCFKAPDWVKKTVWYQIFPERFANGNPAISPVQTLPWGSKDPGRDDFFGGDLQGIIDHLDYLQNLGINGIYLTPIFTAPTNHKYDTLDYFSVDPHFGDKEVLRTLIKQAHKRSIRVMLDAVFNHIGSTSMQWQDVIRHGENSRYKDWFYIRSFPVQEGENGNIEGQTTLSYDTFAFTPKMPKLNTENQEVRDYLLRIALYWIKEFDIDGWRLDVANEVDGQFWRAFHQAVIGEKSDCYIVGEIWHNAWNWLQGDMFHSVMNYPLSQTIIDYFIENKLKATQAVSAINAHYMNYQAQVSEVAFNLLDSHDTARILTKARGDKQKVRLALAFLFSQTGSPCIYYGTEVGMDGANDPLCRKCMIWDKEKQDLEMMAFVKKIIRLRKDNQPVLTYGRLDWLIVDNAKDLLCFRRVYQDRTLYFFFNHGNNDQTLSLDESNVLLFDLWNDYRVDGTNLFVPCQQFRIFAEA</sequence>
<evidence type="ECO:0000313" key="4">
    <source>
        <dbReference type="EMBL" id="MBM7656667.1"/>
    </source>
</evidence>
<reference evidence="4 5" key="1">
    <citation type="submission" date="2021-01" db="EMBL/GenBank/DDBJ databases">
        <title>Genomic Encyclopedia of Type Strains, Phase IV (KMG-IV): sequencing the most valuable type-strain genomes for metagenomic binning, comparative biology and taxonomic classification.</title>
        <authorList>
            <person name="Goeker M."/>
        </authorList>
    </citation>
    <scope>NUCLEOTIDE SEQUENCE [LARGE SCALE GENOMIC DNA]</scope>
    <source>
        <strain evidence="4 5">DSM 100968</strain>
    </source>
</reference>
<gene>
    <name evidence="4" type="ORF">JOC27_000103</name>
</gene>
<comment type="caution">
    <text evidence="4">The sequence shown here is derived from an EMBL/GenBank/DDBJ whole genome shotgun (WGS) entry which is preliminary data.</text>
</comment>
<dbReference type="InterPro" id="IPR006047">
    <property type="entry name" value="GH13_cat_dom"/>
</dbReference>
<organism evidence="4 5">
    <name type="scientific">Sporolactobacillus spathodeae</name>
    <dbReference type="NCBI Taxonomy" id="1465502"/>
    <lineage>
        <taxon>Bacteria</taxon>
        <taxon>Bacillati</taxon>
        <taxon>Bacillota</taxon>
        <taxon>Bacilli</taxon>
        <taxon>Bacillales</taxon>
        <taxon>Sporolactobacillaceae</taxon>
        <taxon>Sporolactobacillus</taxon>
    </lineage>
</organism>